<dbReference type="RefSeq" id="WP_379954252.1">
    <property type="nucleotide sequence ID" value="NZ_JAUYVI010000001.1"/>
</dbReference>
<dbReference type="InterPro" id="IPR022998">
    <property type="entry name" value="ThiamineP_synth_TenI"/>
</dbReference>
<dbReference type="CDD" id="cd00564">
    <property type="entry name" value="TMP_TenI"/>
    <property type="match status" value="1"/>
</dbReference>
<dbReference type="InterPro" id="IPR013785">
    <property type="entry name" value="Aldolase_TIM"/>
</dbReference>
<dbReference type="SUPFAM" id="SSF51391">
    <property type="entry name" value="Thiamin phosphate synthase"/>
    <property type="match status" value="1"/>
</dbReference>
<dbReference type="Proteomes" id="UP001230156">
    <property type="component" value="Unassembled WGS sequence"/>
</dbReference>
<keyword evidence="3" id="KW-1185">Reference proteome</keyword>
<comment type="caution">
    <text evidence="2">The sequence shown here is derived from an EMBL/GenBank/DDBJ whole genome shotgun (WGS) entry which is preliminary data.</text>
</comment>
<dbReference type="Gene3D" id="3.20.20.70">
    <property type="entry name" value="Aldolase class I"/>
    <property type="match status" value="1"/>
</dbReference>
<accession>A0ABU0YFI9</accession>
<feature type="domain" description="Thiamine phosphate synthase/TenI" evidence="1">
    <location>
        <begin position="9"/>
        <end position="189"/>
    </location>
</feature>
<reference evidence="3" key="1">
    <citation type="submission" date="2023-08" db="EMBL/GenBank/DDBJ databases">
        <title>Rhodospirillaceae gen. nov., a novel taxon isolated from the Yangtze River Yuezi River estuary sludge.</title>
        <authorList>
            <person name="Ruan L."/>
        </authorList>
    </citation>
    <scope>NUCLEOTIDE SEQUENCE [LARGE SCALE GENOMIC DNA]</scope>
    <source>
        <strain evidence="3">R-7</strain>
    </source>
</reference>
<dbReference type="InterPro" id="IPR036206">
    <property type="entry name" value="ThiamineP_synth_sf"/>
</dbReference>
<name>A0ABU0YFI9_9PROT</name>
<organism evidence="2 3">
    <name type="scientific">Dongia sedimenti</name>
    <dbReference type="NCBI Taxonomy" id="3064282"/>
    <lineage>
        <taxon>Bacteria</taxon>
        <taxon>Pseudomonadati</taxon>
        <taxon>Pseudomonadota</taxon>
        <taxon>Alphaproteobacteria</taxon>
        <taxon>Rhodospirillales</taxon>
        <taxon>Dongiaceae</taxon>
        <taxon>Dongia</taxon>
    </lineage>
</organism>
<dbReference type="Pfam" id="PF02581">
    <property type="entry name" value="TMP-TENI"/>
    <property type="match status" value="1"/>
</dbReference>
<gene>
    <name evidence="2" type="ORF">Q8A70_02335</name>
</gene>
<evidence type="ECO:0000313" key="2">
    <source>
        <dbReference type="EMBL" id="MDQ7246482.1"/>
    </source>
</evidence>
<sequence length="214" mass="22522">MADREPCRLYLVTPPELVSGGVLLRDFLPLFESALKAADVACLLIAAPLDTRDVDVEAVAQPLIQAAQAREVAALLSSRAALAKTLGADGVHLDLRLASAADATRTYREARKTLAEDAIVGALCPPERHLAMELAELGADYIGFDLSAPEAADLIAWWGEMMTVPSIAFGRIDPAAAAALARSGADFIAPEPEVWSRVDPAGELAKLQAAIRAG</sequence>
<evidence type="ECO:0000259" key="1">
    <source>
        <dbReference type="Pfam" id="PF02581"/>
    </source>
</evidence>
<evidence type="ECO:0000313" key="3">
    <source>
        <dbReference type="Proteomes" id="UP001230156"/>
    </source>
</evidence>
<proteinExistence type="predicted"/>
<dbReference type="EMBL" id="JAUYVI010000001">
    <property type="protein sequence ID" value="MDQ7246482.1"/>
    <property type="molecule type" value="Genomic_DNA"/>
</dbReference>
<protein>
    <submittedName>
        <fullName evidence="2">Thiamine phosphate synthase</fullName>
    </submittedName>
</protein>